<dbReference type="EMBL" id="BAAAQY010000010">
    <property type="protein sequence ID" value="GAA2244431.1"/>
    <property type="molecule type" value="Genomic_DNA"/>
</dbReference>
<sequence length="216" mass="22074">MTRIIGGAAGSLALAVPRSGTRPTSDRVREAVFSALDARDVLPGARVLDLYAGSGALGLEALSRGAGEVVLVERNAAAAQVARRNAATVARALGGGGGAGTARAVVAAQAVLPWLRAAASPSAPRFDVVFLDPPYDLADDELTETLQAVVPLLAPDAVLLVERSSRSPEPGWPAGLELDRSRKHGETALWWASPADDGPAAPEGGVPQPEAPSQPE</sequence>
<protein>
    <submittedName>
        <fullName evidence="4">16S rRNA (Guanine(966)-N(2))-methyltransferase RsmD</fullName>
    </submittedName>
</protein>
<dbReference type="Pfam" id="PF03602">
    <property type="entry name" value="Cons_hypoth95"/>
    <property type="match status" value="1"/>
</dbReference>
<dbReference type="PIRSF" id="PIRSF004553">
    <property type="entry name" value="CHP00095"/>
    <property type="match status" value="1"/>
</dbReference>
<reference evidence="4 5" key="1">
    <citation type="journal article" date="2019" name="Int. J. Syst. Evol. Microbiol.">
        <title>The Global Catalogue of Microorganisms (GCM) 10K type strain sequencing project: providing services to taxonomists for standard genome sequencing and annotation.</title>
        <authorList>
            <consortium name="The Broad Institute Genomics Platform"/>
            <consortium name="The Broad Institute Genome Sequencing Center for Infectious Disease"/>
            <person name="Wu L."/>
            <person name="Ma J."/>
        </authorList>
    </citation>
    <scope>NUCLEOTIDE SEQUENCE [LARGE SCALE GENOMIC DNA]</scope>
    <source>
        <strain evidence="4 5">JCM 16117</strain>
    </source>
</reference>
<evidence type="ECO:0000256" key="2">
    <source>
        <dbReference type="ARBA" id="ARBA00022679"/>
    </source>
</evidence>
<dbReference type="PANTHER" id="PTHR43542:SF1">
    <property type="entry name" value="METHYLTRANSFERASE"/>
    <property type="match status" value="1"/>
</dbReference>
<dbReference type="InterPro" id="IPR004398">
    <property type="entry name" value="RNA_MeTrfase_RsmD"/>
</dbReference>
<evidence type="ECO:0000313" key="5">
    <source>
        <dbReference type="Proteomes" id="UP001500929"/>
    </source>
</evidence>
<keyword evidence="2" id="KW-0808">Transferase</keyword>
<evidence type="ECO:0000256" key="3">
    <source>
        <dbReference type="SAM" id="MobiDB-lite"/>
    </source>
</evidence>
<dbReference type="NCBIfam" id="TIGR00095">
    <property type="entry name" value="16S rRNA (guanine(966)-N(2))-methyltransferase RsmD"/>
    <property type="match status" value="1"/>
</dbReference>
<evidence type="ECO:0000313" key="4">
    <source>
        <dbReference type="EMBL" id="GAA2244431.1"/>
    </source>
</evidence>
<comment type="caution">
    <text evidence="4">The sequence shown here is derived from an EMBL/GenBank/DDBJ whole genome shotgun (WGS) entry which is preliminary data.</text>
</comment>
<dbReference type="SUPFAM" id="SSF53335">
    <property type="entry name" value="S-adenosyl-L-methionine-dependent methyltransferases"/>
    <property type="match status" value="1"/>
</dbReference>
<dbReference type="Gene3D" id="3.40.50.150">
    <property type="entry name" value="Vaccinia Virus protein VP39"/>
    <property type="match status" value="1"/>
</dbReference>
<organism evidence="4 5">
    <name type="scientific">Herbiconiux moechotypicola</name>
    <dbReference type="NCBI Taxonomy" id="637393"/>
    <lineage>
        <taxon>Bacteria</taxon>
        <taxon>Bacillati</taxon>
        <taxon>Actinomycetota</taxon>
        <taxon>Actinomycetes</taxon>
        <taxon>Micrococcales</taxon>
        <taxon>Microbacteriaceae</taxon>
        <taxon>Herbiconiux</taxon>
    </lineage>
</organism>
<dbReference type="InterPro" id="IPR002052">
    <property type="entry name" value="DNA_methylase_N6_adenine_CS"/>
</dbReference>
<keyword evidence="5" id="KW-1185">Reference proteome</keyword>
<feature type="region of interest" description="Disordered" evidence="3">
    <location>
        <begin position="187"/>
        <end position="216"/>
    </location>
</feature>
<evidence type="ECO:0000256" key="1">
    <source>
        <dbReference type="ARBA" id="ARBA00022603"/>
    </source>
</evidence>
<gene>
    <name evidence="4" type="primary">rsmD</name>
    <name evidence="4" type="ORF">GCM10009851_32130</name>
</gene>
<dbReference type="CDD" id="cd02440">
    <property type="entry name" value="AdoMet_MTases"/>
    <property type="match status" value="1"/>
</dbReference>
<dbReference type="PANTHER" id="PTHR43542">
    <property type="entry name" value="METHYLTRANSFERASE"/>
    <property type="match status" value="1"/>
</dbReference>
<proteinExistence type="predicted"/>
<name>A0ABN3DZ65_9MICO</name>
<dbReference type="InterPro" id="IPR029063">
    <property type="entry name" value="SAM-dependent_MTases_sf"/>
</dbReference>
<dbReference type="Proteomes" id="UP001500929">
    <property type="component" value="Unassembled WGS sequence"/>
</dbReference>
<dbReference type="RefSeq" id="WP_259480330.1">
    <property type="nucleotide sequence ID" value="NZ_BAAAQY010000010.1"/>
</dbReference>
<dbReference type="PROSITE" id="PS00092">
    <property type="entry name" value="N6_MTASE"/>
    <property type="match status" value="1"/>
</dbReference>
<keyword evidence="1" id="KW-0489">Methyltransferase</keyword>
<accession>A0ABN3DZ65</accession>